<proteinExistence type="predicted"/>
<dbReference type="CDD" id="cd00082">
    <property type="entry name" value="HisKA"/>
    <property type="match status" value="1"/>
</dbReference>
<evidence type="ECO:0000256" key="4">
    <source>
        <dbReference type="ARBA" id="ARBA00022553"/>
    </source>
</evidence>
<dbReference type="PROSITE" id="PS50109">
    <property type="entry name" value="HIS_KIN"/>
    <property type="match status" value="1"/>
</dbReference>
<dbReference type="AlphaFoldDB" id="A0A3S3SE45"/>
<dbReference type="InterPro" id="IPR036890">
    <property type="entry name" value="HATPase_C_sf"/>
</dbReference>
<dbReference type="Proteomes" id="UP000288178">
    <property type="component" value="Unassembled WGS sequence"/>
</dbReference>
<dbReference type="CDD" id="cd00075">
    <property type="entry name" value="HATPase"/>
    <property type="match status" value="1"/>
</dbReference>
<keyword evidence="4" id="KW-0597">Phosphoprotein</keyword>
<evidence type="ECO:0000256" key="7">
    <source>
        <dbReference type="ARBA" id="ARBA00022777"/>
    </source>
</evidence>
<reference evidence="12 13" key="1">
    <citation type="submission" date="2019-01" db="EMBL/GenBank/DDBJ databases">
        <authorList>
            <person name="Chen W.-M."/>
        </authorList>
    </citation>
    <scope>NUCLEOTIDE SEQUENCE [LARGE SCALE GENOMIC DNA]</scope>
    <source>
        <strain evidence="12 13">ICH-3</strain>
    </source>
</reference>
<dbReference type="InterPro" id="IPR003661">
    <property type="entry name" value="HisK_dim/P_dom"/>
</dbReference>
<dbReference type="InterPro" id="IPR005467">
    <property type="entry name" value="His_kinase_dom"/>
</dbReference>
<dbReference type="Gene3D" id="3.30.565.10">
    <property type="entry name" value="Histidine kinase-like ATPase, C-terminal domain"/>
    <property type="match status" value="1"/>
</dbReference>
<dbReference type="EC" id="2.7.13.3" evidence="3"/>
<evidence type="ECO:0000256" key="5">
    <source>
        <dbReference type="ARBA" id="ARBA00022679"/>
    </source>
</evidence>
<dbReference type="InterPro" id="IPR050428">
    <property type="entry name" value="TCS_sensor_his_kinase"/>
</dbReference>
<evidence type="ECO:0000256" key="10">
    <source>
        <dbReference type="SAM" id="Phobius"/>
    </source>
</evidence>
<evidence type="ECO:0000256" key="8">
    <source>
        <dbReference type="ARBA" id="ARBA00022989"/>
    </source>
</evidence>
<feature type="transmembrane region" description="Helical" evidence="10">
    <location>
        <begin position="50"/>
        <end position="68"/>
    </location>
</feature>
<evidence type="ECO:0000256" key="1">
    <source>
        <dbReference type="ARBA" id="ARBA00000085"/>
    </source>
</evidence>
<evidence type="ECO:0000256" key="2">
    <source>
        <dbReference type="ARBA" id="ARBA00004370"/>
    </source>
</evidence>
<dbReference type="OrthoDB" id="9806704at2"/>
<dbReference type="SMART" id="SM00388">
    <property type="entry name" value="HisKA"/>
    <property type="match status" value="1"/>
</dbReference>
<evidence type="ECO:0000256" key="3">
    <source>
        <dbReference type="ARBA" id="ARBA00012438"/>
    </source>
</evidence>
<feature type="transmembrane region" description="Helical" evidence="10">
    <location>
        <begin position="23"/>
        <end position="43"/>
    </location>
</feature>
<dbReference type="PANTHER" id="PTHR45436">
    <property type="entry name" value="SENSOR HISTIDINE KINASE YKOH"/>
    <property type="match status" value="1"/>
</dbReference>
<evidence type="ECO:0000256" key="6">
    <source>
        <dbReference type="ARBA" id="ARBA00022692"/>
    </source>
</evidence>
<accession>A0A3S3SE45</accession>
<dbReference type="SUPFAM" id="SSF55785">
    <property type="entry name" value="PYP-like sensor domain (PAS domain)"/>
    <property type="match status" value="1"/>
</dbReference>
<keyword evidence="6 10" id="KW-0812">Transmembrane</keyword>
<sequence>MPGIEVLANATALLRDGGALRPVPAWGEAIASAAAVAGLVFGFRRVGARRALTVALISVPLAVVASVLSVGVGWAWSPLPFALAAALAYPLWSWRRLEYAMQVLDREIRRLAEEPVLSAEHRVSARPVAPAVDERDLGTDPDPDPDPLARRLDDLARAGASLREARLFLAGALESLPTATLVGDAQGRVALANARAAALFEVETAADLIGLDLGRLIGEFSTDPPTDWPARLAALTPGGTGLTVEVRLGAGHWLLHLAMVDLSARLRLVVSLADLSSVREAQRLREETLAFVSHDLRGPASSMLMLTDLAQQGRLPIPADDLVPEMRRLAARMLALADDFVHAARAQTRPLVPQALDLAALVDEAVAEWRAAAAAAGVALSVQVDADAPLWLDHALATRALANLLSNAVKHAPPGTTVAVRAWRDPAGARIEVVDAGPGLAADQRQALVRGEEALRVGGAGGVGLGLLFVRRVARRHGGSLTGEPGPGGRGECMTLRLPDLCNASAGSGNP</sequence>
<comment type="catalytic activity">
    <reaction evidence="1">
        <text>ATP + protein L-histidine = ADP + protein N-phospho-L-histidine.</text>
        <dbReference type="EC" id="2.7.13.3"/>
    </reaction>
</comment>
<dbReference type="InterPro" id="IPR004358">
    <property type="entry name" value="Sig_transdc_His_kin-like_C"/>
</dbReference>
<dbReference type="PRINTS" id="PR00344">
    <property type="entry name" value="BCTRLSENSOR"/>
</dbReference>
<dbReference type="SMART" id="SM00387">
    <property type="entry name" value="HATPase_c"/>
    <property type="match status" value="1"/>
</dbReference>
<keyword evidence="13" id="KW-1185">Reference proteome</keyword>
<dbReference type="EMBL" id="SACT01000001">
    <property type="protein sequence ID" value="RVT53346.1"/>
    <property type="molecule type" value="Genomic_DNA"/>
</dbReference>
<protein>
    <recommendedName>
        <fullName evidence="3">histidine kinase</fullName>
        <ecNumber evidence="3">2.7.13.3</ecNumber>
    </recommendedName>
</protein>
<evidence type="ECO:0000256" key="9">
    <source>
        <dbReference type="ARBA" id="ARBA00023136"/>
    </source>
</evidence>
<dbReference type="InterPro" id="IPR036097">
    <property type="entry name" value="HisK_dim/P_sf"/>
</dbReference>
<dbReference type="InterPro" id="IPR035965">
    <property type="entry name" value="PAS-like_dom_sf"/>
</dbReference>
<name>A0A3S3SE45_9BURK</name>
<keyword evidence="5" id="KW-0808">Transferase</keyword>
<dbReference type="GO" id="GO:0000155">
    <property type="term" value="F:phosphorelay sensor kinase activity"/>
    <property type="evidence" value="ECO:0007669"/>
    <property type="project" value="InterPro"/>
</dbReference>
<keyword evidence="8 10" id="KW-1133">Transmembrane helix</keyword>
<keyword evidence="9 10" id="KW-0472">Membrane</keyword>
<dbReference type="Gene3D" id="3.30.450.20">
    <property type="entry name" value="PAS domain"/>
    <property type="match status" value="1"/>
</dbReference>
<dbReference type="SUPFAM" id="SSF47384">
    <property type="entry name" value="Homodimeric domain of signal transducing histidine kinase"/>
    <property type="match status" value="1"/>
</dbReference>
<organism evidence="12 13">
    <name type="scientific">Rubrivivax albus</name>
    <dbReference type="NCBI Taxonomy" id="2499835"/>
    <lineage>
        <taxon>Bacteria</taxon>
        <taxon>Pseudomonadati</taxon>
        <taxon>Pseudomonadota</taxon>
        <taxon>Betaproteobacteria</taxon>
        <taxon>Burkholderiales</taxon>
        <taxon>Sphaerotilaceae</taxon>
        <taxon>Rubrivivax</taxon>
    </lineage>
</organism>
<gene>
    <name evidence="12" type="ORF">ENE75_00085</name>
</gene>
<evidence type="ECO:0000313" key="13">
    <source>
        <dbReference type="Proteomes" id="UP000288178"/>
    </source>
</evidence>
<dbReference type="Pfam" id="PF02518">
    <property type="entry name" value="HATPase_c"/>
    <property type="match status" value="1"/>
</dbReference>
<evidence type="ECO:0000313" key="12">
    <source>
        <dbReference type="EMBL" id="RVT53346.1"/>
    </source>
</evidence>
<feature type="domain" description="Histidine kinase" evidence="11">
    <location>
        <begin position="291"/>
        <end position="502"/>
    </location>
</feature>
<dbReference type="PANTHER" id="PTHR45436:SF5">
    <property type="entry name" value="SENSOR HISTIDINE KINASE TRCS"/>
    <property type="match status" value="1"/>
</dbReference>
<dbReference type="GO" id="GO:0016020">
    <property type="term" value="C:membrane"/>
    <property type="evidence" value="ECO:0007669"/>
    <property type="project" value="UniProtKB-SubCell"/>
</dbReference>
<keyword evidence="7 12" id="KW-0418">Kinase</keyword>
<dbReference type="Gene3D" id="1.10.287.130">
    <property type="match status" value="1"/>
</dbReference>
<dbReference type="InterPro" id="IPR003594">
    <property type="entry name" value="HATPase_dom"/>
</dbReference>
<comment type="caution">
    <text evidence="12">The sequence shown here is derived from an EMBL/GenBank/DDBJ whole genome shotgun (WGS) entry which is preliminary data.</text>
</comment>
<dbReference type="SUPFAM" id="SSF55874">
    <property type="entry name" value="ATPase domain of HSP90 chaperone/DNA topoisomerase II/histidine kinase"/>
    <property type="match status" value="1"/>
</dbReference>
<evidence type="ECO:0000259" key="11">
    <source>
        <dbReference type="PROSITE" id="PS50109"/>
    </source>
</evidence>
<comment type="subcellular location">
    <subcellularLocation>
        <location evidence="2">Membrane</location>
    </subcellularLocation>
</comment>